<gene>
    <name evidence="2" type="ORF">HPP92_013476</name>
</gene>
<evidence type="ECO:0000313" key="3">
    <source>
        <dbReference type="Proteomes" id="UP000639772"/>
    </source>
</evidence>
<reference evidence="2 3" key="1">
    <citation type="journal article" date="2020" name="Nat. Food">
        <title>A phased Vanilla planifolia genome enables genetic improvement of flavour and production.</title>
        <authorList>
            <person name="Hasing T."/>
            <person name="Tang H."/>
            <person name="Brym M."/>
            <person name="Khazi F."/>
            <person name="Huang T."/>
            <person name="Chambers A.H."/>
        </authorList>
    </citation>
    <scope>NUCLEOTIDE SEQUENCE [LARGE SCALE GENOMIC DNA]</scope>
    <source>
        <tissue evidence="2">Leaf</tissue>
    </source>
</reference>
<proteinExistence type="predicted"/>
<sequence>MGGYLSSAVPIGKGRWREGGRQRPESSGRWKRRLEGLAQGRAATEDGDSDTPRNTTGRAGGGPQTSTGKRKEG</sequence>
<organism evidence="2 3">
    <name type="scientific">Vanilla planifolia</name>
    <name type="common">Vanilla</name>
    <dbReference type="NCBI Taxonomy" id="51239"/>
    <lineage>
        <taxon>Eukaryota</taxon>
        <taxon>Viridiplantae</taxon>
        <taxon>Streptophyta</taxon>
        <taxon>Embryophyta</taxon>
        <taxon>Tracheophyta</taxon>
        <taxon>Spermatophyta</taxon>
        <taxon>Magnoliopsida</taxon>
        <taxon>Liliopsida</taxon>
        <taxon>Asparagales</taxon>
        <taxon>Orchidaceae</taxon>
        <taxon>Vanilloideae</taxon>
        <taxon>Vanilleae</taxon>
        <taxon>Vanilla</taxon>
    </lineage>
</organism>
<name>A0A835R216_VANPL</name>
<dbReference type="AlphaFoldDB" id="A0A835R216"/>
<dbReference type="Proteomes" id="UP000639772">
    <property type="component" value="Chromosome 6"/>
</dbReference>
<accession>A0A835R216</accession>
<evidence type="ECO:0000256" key="1">
    <source>
        <dbReference type="SAM" id="MobiDB-lite"/>
    </source>
</evidence>
<evidence type="ECO:0000313" key="2">
    <source>
        <dbReference type="EMBL" id="KAG0478757.1"/>
    </source>
</evidence>
<feature type="region of interest" description="Disordered" evidence="1">
    <location>
        <begin position="1"/>
        <end position="73"/>
    </location>
</feature>
<comment type="caution">
    <text evidence="2">The sequence shown here is derived from an EMBL/GenBank/DDBJ whole genome shotgun (WGS) entry which is preliminary data.</text>
</comment>
<dbReference type="EMBL" id="JADCNM010000006">
    <property type="protein sequence ID" value="KAG0478757.1"/>
    <property type="molecule type" value="Genomic_DNA"/>
</dbReference>
<feature type="compositionally biased region" description="Basic and acidic residues" evidence="1">
    <location>
        <begin position="15"/>
        <end position="28"/>
    </location>
</feature>
<protein>
    <submittedName>
        <fullName evidence="2">Uncharacterized protein</fullName>
    </submittedName>
</protein>